<organism evidence="3 4">
    <name type="scientific">Desulfoplanes formicivorans</name>
    <dbReference type="NCBI Taxonomy" id="1592317"/>
    <lineage>
        <taxon>Bacteria</taxon>
        <taxon>Pseudomonadati</taxon>
        <taxon>Thermodesulfobacteriota</taxon>
        <taxon>Desulfovibrionia</taxon>
        <taxon>Desulfovibrionales</taxon>
        <taxon>Desulfoplanaceae</taxon>
        <taxon>Desulfoplanes</taxon>
    </lineage>
</organism>
<protein>
    <submittedName>
        <fullName evidence="3">Twitching motility protein PilT</fullName>
    </submittedName>
</protein>
<dbReference type="SUPFAM" id="SSF52540">
    <property type="entry name" value="P-loop containing nucleoside triphosphate hydrolases"/>
    <property type="match status" value="1"/>
</dbReference>
<dbReference type="PROSITE" id="PS00662">
    <property type="entry name" value="T2SP_E"/>
    <property type="match status" value="1"/>
</dbReference>
<comment type="similarity">
    <text evidence="1">Belongs to the GSP E family.</text>
</comment>
<dbReference type="GO" id="GO:0016887">
    <property type="term" value="F:ATP hydrolysis activity"/>
    <property type="evidence" value="ECO:0007669"/>
    <property type="project" value="InterPro"/>
</dbReference>
<dbReference type="InterPro" id="IPR001482">
    <property type="entry name" value="T2SS/T4SS_dom"/>
</dbReference>
<dbReference type="GO" id="GO:0005524">
    <property type="term" value="F:ATP binding"/>
    <property type="evidence" value="ECO:0007669"/>
    <property type="project" value="InterPro"/>
</dbReference>
<sequence length="397" mass="44158">MHTFTSLVERGAREGVSDMHISGGHPIVYRKNGSIVFVDTVVLTPSQVDALVLKMLGPRHLRILRERLSVDLGMNLAGIRLRVNIFNTVRGLAIATRFLPAHVPTLTDLNLHPALTRFCSLDSGLVLFCGPTGSGKSTTIASLLDKINATRAAHAITLEDPIEYSFRSGKAFFQQRELGEHFLSFEQGLVDILREDPDIIMVGELRDPETIRLTLSAAESGHLVFASLHASNMQEAIYRICNSFPLEAQEFVRHQLASCLGGIVVQKLIYEKRLGFRIPHLSMLFPSPAIGNTVRENKIEQIHNIMELSKDKDVYTFSRYRKEFLNTKNRFTPPWNTLTPRITAKATPRHTSSVLTSAQVAPQEDIDASSTRCVSLDGNTCQVDEIITRIESRGMGA</sequence>
<dbReference type="PANTHER" id="PTHR30486:SF6">
    <property type="entry name" value="TYPE IV PILUS RETRACTATION ATPASE PILT"/>
    <property type="match status" value="1"/>
</dbReference>
<evidence type="ECO:0000256" key="1">
    <source>
        <dbReference type="ARBA" id="ARBA00006611"/>
    </source>
</evidence>
<comment type="caution">
    <text evidence="3">The sequence shown here is derived from an EMBL/GenBank/DDBJ whole genome shotgun (WGS) entry which is preliminary data.</text>
</comment>
<gene>
    <name evidence="3" type="ORF">DPF_1677</name>
</gene>
<name>A0A194AI04_9BACT</name>
<accession>A0A194AI04</accession>
<dbReference type="STRING" id="1592317.DPF_1677"/>
<evidence type="ECO:0000313" key="4">
    <source>
        <dbReference type="Proteomes" id="UP000095200"/>
    </source>
</evidence>
<proteinExistence type="inferred from homology"/>
<dbReference type="Proteomes" id="UP000095200">
    <property type="component" value="Unassembled WGS sequence"/>
</dbReference>
<dbReference type="Gene3D" id="3.40.50.300">
    <property type="entry name" value="P-loop containing nucleotide triphosphate hydrolases"/>
    <property type="match status" value="1"/>
</dbReference>
<evidence type="ECO:0000313" key="3">
    <source>
        <dbReference type="EMBL" id="GAU08958.1"/>
    </source>
</evidence>
<dbReference type="PANTHER" id="PTHR30486">
    <property type="entry name" value="TWITCHING MOTILITY PROTEIN PILT"/>
    <property type="match status" value="1"/>
</dbReference>
<dbReference type="CDD" id="cd01131">
    <property type="entry name" value="PilT"/>
    <property type="match status" value="1"/>
</dbReference>
<keyword evidence="4" id="KW-1185">Reference proteome</keyword>
<feature type="domain" description="Cyclic nucleotide-binding" evidence="2">
    <location>
        <begin position="143"/>
        <end position="205"/>
    </location>
</feature>
<dbReference type="PROSITE" id="PS50042">
    <property type="entry name" value="CNMP_BINDING_3"/>
    <property type="match status" value="1"/>
</dbReference>
<evidence type="ECO:0000259" key="2">
    <source>
        <dbReference type="PROSITE" id="PS50042"/>
    </source>
</evidence>
<dbReference type="InterPro" id="IPR006321">
    <property type="entry name" value="PilT/PilU"/>
</dbReference>
<reference evidence="4" key="1">
    <citation type="submission" date="2016-06" db="EMBL/GenBank/DDBJ databases">
        <title>Draft genome sequence of Desulfoplanes formicivorans strain Pf12B.</title>
        <authorList>
            <person name="Watanabe M."/>
            <person name="Kojima H."/>
            <person name="Fukui M."/>
        </authorList>
    </citation>
    <scope>NUCLEOTIDE SEQUENCE [LARGE SCALE GENOMIC DNA]</scope>
    <source>
        <strain evidence="4">Pf12B</strain>
    </source>
</reference>
<dbReference type="InterPro" id="IPR050921">
    <property type="entry name" value="T4SS_GSP_E_ATPase"/>
</dbReference>
<dbReference type="Pfam" id="PF00437">
    <property type="entry name" value="T2SSE"/>
    <property type="match status" value="1"/>
</dbReference>
<dbReference type="EMBL" id="BDFE01000016">
    <property type="protein sequence ID" value="GAU08958.1"/>
    <property type="molecule type" value="Genomic_DNA"/>
</dbReference>
<dbReference type="OrthoDB" id="9805147at2"/>
<dbReference type="InterPro" id="IPR027417">
    <property type="entry name" value="P-loop_NTPase"/>
</dbReference>
<dbReference type="AlphaFoldDB" id="A0A194AI04"/>
<dbReference type="RefSeq" id="WP_069859015.1">
    <property type="nucleotide sequence ID" value="NZ_BDFE01000016.1"/>
</dbReference>
<dbReference type="InterPro" id="IPR000595">
    <property type="entry name" value="cNMP-bd_dom"/>
</dbReference>
<dbReference type="Gene3D" id="3.30.450.90">
    <property type="match status" value="1"/>
</dbReference>